<evidence type="ECO:0000256" key="2">
    <source>
        <dbReference type="ARBA" id="ARBA00007599"/>
    </source>
</evidence>
<keyword evidence="9" id="KW-0460">Magnesium</keyword>
<sequence>MPILQEGELDIISHSAEQTRRLGVRLGQLLQPGDVVCLSGDLGAGKTVFTSGIGIGWGSRVPVTSPTFNLVQQYTRDEDDVILYHMDCYRLGGAEDVESIGFDDLLDGSGPLIIEWPERIEDALPEDVLWVDIHVIEEGRRNFIFEATSKHYQKLIDSFREKAFGF</sequence>
<evidence type="ECO:0000256" key="7">
    <source>
        <dbReference type="ARBA" id="ARBA00022741"/>
    </source>
</evidence>
<dbReference type="SUPFAM" id="SSF52540">
    <property type="entry name" value="P-loop containing nucleoside triphosphate hydrolases"/>
    <property type="match status" value="1"/>
</dbReference>
<dbReference type="Proteomes" id="UP000594468">
    <property type="component" value="Chromosome"/>
</dbReference>
<keyword evidence="6" id="KW-0479">Metal-binding</keyword>
<evidence type="ECO:0000256" key="6">
    <source>
        <dbReference type="ARBA" id="ARBA00022723"/>
    </source>
</evidence>
<accession>A0A7S8IGQ5</accession>
<dbReference type="InterPro" id="IPR027417">
    <property type="entry name" value="P-loop_NTPase"/>
</dbReference>
<evidence type="ECO:0000313" key="12">
    <source>
        <dbReference type="Proteomes" id="UP000594468"/>
    </source>
</evidence>
<reference evidence="11 12" key="1">
    <citation type="submission" date="2020-02" db="EMBL/GenBank/DDBJ databases">
        <authorList>
            <person name="Zheng R.K."/>
            <person name="Sun C.M."/>
        </authorList>
    </citation>
    <scope>NUCLEOTIDE SEQUENCE [LARGE SCALE GENOMIC DNA]</scope>
    <source>
        <strain evidence="12">rifampicinis</strain>
    </source>
</reference>
<evidence type="ECO:0000256" key="5">
    <source>
        <dbReference type="ARBA" id="ARBA00022694"/>
    </source>
</evidence>
<dbReference type="GO" id="GO:0005737">
    <property type="term" value="C:cytoplasm"/>
    <property type="evidence" value="ECO:0007669"/>
    <property type="project" value="UniProtKB-SubCell"/>
</dbReference>
<keyword evidence="8" id="KW-0067">ATP-binding</keyword>
<dbReference type="GO" id="GO:0046872">
    <property type="term" value="F:metal ion binding"/>
    <property type="evidence" value="ECO:0007669"/>
    <property type="project" value="UniProtKB-KW"/>
</dbReference>
<gene>
    <name evidence="11" type="primary">tsaE</name>
    <name evidence="11" type="ORF">G4Y79_08200</name>
</gene>
<dbReference type="InterPro" id="IPR003442">
    <property type="entry name" value="T6A_TsaE"/>
</dbReference>
<protein>
    <recommendedName>
        <fullName evidence="3">tRNA threonylcarbamoyladenosine biosynthesis protein TsaE</fullName>
    </recommendedName>
    <alternativeName>
        <fullName evidence="10">t(6)A37 threonylcarbamoyladenosine biosynthesis protein TsaE</fullName>
    </alternativeName>
</protein>
<evidence type="ECO:0000256" key="4">
    <source>
        <dbReference type="ARBA" id="ARBA00022490"/>
    </source>
</evidence>
<keyword evidence="11" id="KW-0808">Transferase</keyword>
<keyword evidence="7" id="KW-0547">Nucleotide-binding</keyword>
<comment type="similarity">
    <text evidence="2">Belongs to the TsaE family.</text>
</comment>
<keyword evidence="12" id="KW-1185">Reference proteome</keyword>
<evidence type="ECO:0000256" key="10">
    <source>
        <dbReference type="ARBA" id="ARBA00032441"/>
    </source>
</evidence>
<dbReference type="GO" id="GO:0005524">
    <property type="term" value="F:ATP binding"/>
    <property type="evidence" value="ECO:0007669"/>
    <property type="project" value="UniProtKB-KW"/>
</dbReference>
<dbReference type="PANTHER" id="PTHR33540:SF2">
    <property type="entry name" value="TRNA THREONYLCARBAMOYLADENOSINE BIOSYNTHESIS PROTEIN TSAE"/>
    <property type="match status" value="1"/>
</dbReference>
<dbReference type="PANTHER" id="PTHR33540">
    <property type="entry name" value="TRNA THREONYLCARBAMOYLADENOSINE BIOSYNTHESIS PROTEIN TSAE"/>
    <property type="match status" value="1"/>
</dbReference>
<dbReference type="Pfam" id="PF02367">
    <property type="entry name" value="TsaE"/>
    <property type="match status" value="1"/>
</dbReference>
<dbReference type="NCBIfam" id="TIGR00150">
    <property type="entry name" value="T6A_YjeE"/>
    <property type="match status" value="1"/>
</dbReference>
<dbReference type="AlphaFoldDB" id="A0A7S8IGQ5"/>
<evidence type="ECO:0000256" key="3">
    <source>
        <dbReference type="ARBA" id="ARBA00019010"/>
    </source>
</evidence>
<dbReference type="RefSeq" id="WP_195172406.1">
    <property type="nucleotide sequence ID" value="NZ_CP062983.1"/>
</dbReference>
<keyword evidence="5" id="KW-0819">tRNA processing</keyword>
<name>A0A7S8IGQ5_9CHLR</name>
<organism evidence="11 12">
    <name type="scientific">Phototrophicus methaneseepsis</name>
    <dbReference type="NCBI Taxonomy" id="2710758"/>
    <lineage>
        <taxon>Bacteria</taxon>
        <taxon>Bacillati</taxon>
        <taxon>Chloroflexota</taxon>
        <taxon>Candidatus Thermofontia</taxon>
        <taxon>Phototrophicales</taxon>
        <taxon>Phototrophicaceae</taxon>
        <taxon>Phototrophicus</taxon>
    </lineage>
</organism>
<evidence type="ECO:0000256" key="1">
    <source>
        <dbReference type="ARBA" id="ARBA00004496"/>
    </source>
</evidence>
<comment type="subcellular location">
    <subcellularLocation>
        <location evidence="1">Cytoplasm</location>
    </subcellularLocation>
</comment>
<proteinExistence type="inferred from homology"/>
<evidence type="ECO:0000313" key="11">
    <source>
        <dbReference type="EMBL" id="QPC84343.1"/>
    </source>
</evidence>
<dbReference type="GO" id="GO:0002949">
    <property type="term" value="P:tRNA threonylcarbamoyladenosine modification"/>
    <property type="evidence" value="ECO:0007669"/>
    <property type="project" value="InterPro"/>
</dbReference>
<dbReference type="KEGG" id="pmet:G4Y79_08200"/>
<keyword evidence="4" id="KW-0963">Cytoplasm</keyword>
<dbReference type="GO" id="GO:0016740">
    <property type="term" value="F:transferase activity"/>
    <property type="evidence" value="ECO:0007669"/>
    <property type="project" value="UniProtKB-KW"/>
</dbReference>
<dbReference type="EMBL" id="CP062983">
    <property type="protein sequence ID" value="QPC84343.1"/>
    <property type="molecule type" value="Genomic_DNA"/>
</dbReference>
<evidence type="ECO:0000256" key="9">
    <source>
        <dbReference type="ARBA" id="ARBA00022842"/>
    </source>
</evidence>
<dbReference type="Gene3D" id="3.40.50.300">
    <property type="entry name" value="P-loop containing nucleotide triphosphate hydrolases"/>
    <property type="match status" value="1"/>
</dbReference>
<evidence type="ECO:0000256" key="8">
    <source>
        <dbReference type="ARBA" id="ARBA00022840"/>
    </source>
</evidence>